<dbReference type="InterPro" id="IPR004107">
    <property type="entry name" value="Integrase_SAM-like_N"/>
</dbReference>
<dbReference type="InterPro" id="IPR011010">
    <property type="entry name" value="DNA_brk_join_enz"/>
</dbReference>
<evidence type="ECO:0000256" key="1">
    <source>
        <dbReference type="ARBA" id="ARBA00022908"/>
    </source>
</evidence>
<dbReference type="AlphaFoldDB" id="A0AAW4PT99"/>
<evidence type="ECO:0000313" key="7">
    <source>
        <dbReference type="EMBL" id="MBX0323896.1"/>
    </source>
</evidence>
<dbReference type="GO" id="GO:0006310">
    <property type="term" value="P:DNA recombination"/>
    <property type="evidence" value="ECO:0007669"/>
    <property type="project" value="UniProtKB-KW"/>
</dbReference>
<evidence type="ECO:0000313" key="8">
    <source>
        <dbReference type="Proteomes" id="UP001430377"/>
    </source>
</evidence>
<dbReference type="InterPro" id="IPR044068">
    <property type="entry name" value="CB"/>
</dbReference>
<dbReference type="InterPro" id="IPR013762">
    <property type="entry name" value="Integrase-like_cat_sf"/>
</dbReference>
<comment type="caution">
    <text evidence="7">The sequence shown here is derived from an EMBL/GenBank/DDBJ whole genome shotgun (WGS) entry which is preliminary data.</text>
</comment>
<keyword evidence="8" id="KW-1185">Reference proteome</keyword>
<evidence type="ECO:0000256" key="2">
    <source>
        <dbReference type="ARBA" id="ARBA00023125"/>
    </source>
</evidence>
<feature type="region of interest" description="Disordered" evidence="5">
    <location>
        <begin position="350"/>
        <end position="377"/>
    </location>
</feature>
<keyword evidence="3" id="KW-0233">DNA recombination</keyword>
<dbReference type="Gene3D" id="1.10.150.130">
    <property type="match status" value="1"/>
</dbReference>
<dbReference type="InterPro" id="IPR010998">
    <property type="entry name" value="Integrase_recombinase_N"/>
</dbReference>
<proteinExistence type="predicted"/>
<dbReference type="GO" id="GO:0015074">
    <property type="term" value="P:DNA integration"/>
    <property type="evidence" value="ECO:0007669"/>
    <property type="project" value="UniProtKB-KW"/>
</dbReference>
<organism evidence="7 8">
    <name type="scientific">Haloarcula rubra</name>
    <dbReference type="NCBI Taxonomy" id="2487747"/>
    <lineage>
        <taxon>Archaea</taxon>
        <taxon>Methanobacteriati</taxon>
        <taxon>Methanobacteriota</taxon>
        <taxon>Stenosarchaea group</taxon>
        <taxon>Halobacteria</taxon>
        <taxon>Halobacteriales</taxon>
        <taxon>Haloarculaceae</taxon>
        <taxon>Haloarcula</taxon>
    </lineage>
</organism>
<sequence>MRDMLGEDDLDSTPPNEAFDLWIQQQDRAESTLQSYQYRVKPFLEFLTEKGIDDLSELTTRDVKEFEARRWNSDLQRTTINNQFGTLRQFLKYCRDLNAVSDDVVAALDVPDLSKEQRVNTVKLVTDRAQEIIENLDRYRYASREHVLTLLLWRTTARIGTLQSLDLDDVYLDDEDRERLRAELEGDGYAPHVVENILNESSLPFLFPRHRPESETPLKNKEDGERVINIADWVAEVIQGYIQVNRDEVTDDYGREPLLTSQKGSGRLSKSAMRNWIYILTQPCEFGGPCPHDRDPEECEAREHGHGSKCPSSRSPHKIRTGAITHHRDHGWPVPAISEKANTSEKLIEGVYDQPEQLVRGASRREHLDKLDDSDEP</sequence>
<protein>
    <submittedName>
        <fullName evidence="7">Site-specific integrase</fullName>
    </submittedName>
</protein>
<feature type="domain" description="Core-binding (CB)" evidence="6">
    <location>
        <begin position="13"/>
        <end position="95"/>
    </location>
</feature>
<dbReference type="Gene3D" id="1.10.443.10">
    <property type="entry name" value="Intergrase catalytic core"/>
    <property type="match status" value="1"/>
</dbReference>
<dbReference type="GO" id="GO:0003677">
    <property type="term" value="F:DNA binding"/>
    <property type="evidence" value="ECO:0007669"/>
    <property type="project" value="UniProtKB-UniRule"/>
</dbReference>
<dbReference type="Proteomes" id="UP001430377">
    <property type="component" value="Unassembled WGS sequence"/>
</dbReference>
<evidence type="ECO:0000256" key="4">
    <source>
        <dbReference type="PROSITE-ProRule" id="PRU01248"/>
    </source>
</evidence>
<evidence type="ECO:0000256" key="5">
    <source>
        <dbReference type="SAM" id="MobiDB-lite"/>
    </source>
</evidence>
<accession>A0AAW4PT99</accession>
<gene>
    <name evidence="7" type="ORF">EGH21_12730</name>
</gene>
<dbReference type="EMBL" id="RKLR01000004">
    <property type="protein sequence ID" value="MBX0323896.1"/>
    <property type="molecule type" value="Genomic_DNA"/>
</dbReference>
<dbReference type="Pfam" id="PF02899">
    <property type="entry name" value="Phage_int_SAM_1"/>
    <property type="match status" value="1"/>
</dbReference>
<name>A0AAW4PT99_9EURY</name>
<evidence type="ECO:0000256" key="3">
    <source>
        <dbReference type="ARBA" id="ARBA00023172"/>
    </source>
</evidence>
<dbReference type="PANTHER" id="PTHR30349:SF41">
    <property type="entry name" value="INTEGRASE_RECOMBINASE PROTEIN MJ0367-RELATED"/>
    <property type="match status" value="1"/>
</dbReference>
<dbReference type="InterPro" id="IPR050090">
    <property type="entry name" value="Tyrosine_recombinase_XerCD"/>
</dbReference>
<reference evidence="7 8" key="1">
    <citation type="submission" date="2021-06" db="EMBL/GenBank/DDBJ databases">
        <title>Halomicroarcula sp. a new haloarchaeum isolated from saline soil.</title>
        <authorList>
            <person name="Duran-Viseras A."/>
            <person name="Sanchez-Porro C."/>
            <person name="Ventosa A."/>
        </authorList>
    </citation>
    <scope>NUCLEOTIDE SEQUENCE [LARGE SCALE GENOMIC DNA]</scope>
    <source>
        <strain evidence="7 8">F13</strain>
    </source>
</reference>
<keyword evidence="1" id="KW-0229">DNA integration</keyword>
<evidence type="ECO:0000259" key="6">
    <source>
        <dbReference type="PROSITE" id="PS51900"/>
    </source>
</evidence>
<dbReference type="PANTHER" id="PTHR30349">
    <property type="entry name" value="PHAGE INTEGRASE-RELATED"/>
    <property type="match status" value="1"/>
</dbReference>
<dbReference type="SUPFAM" id="SSF56349">
    <property type="entry name" value="DNA breaking-rejoining enzymes"/>
    <property type="match status" value="1"/>
</dbReference>
<dbReference type="PROSITE" id="PS51900">
    <property type="entry name" value="CB"/>
    <property type="match status" value="1"/>
</dbReference>
<keyword evidence="2 4" id="KW-0238">DNA-binding</keyword>